<protein>
    <submittedName>
        <fullName evidence="1">Uncharacterized protein</fullName>
    </submittedName>
</protein>
<keyword evidence="2" id="KW-1185">Reference proteome</keyword>
<comment type="caution">
    <text evidence="1">The sequence shown here is derived from an EMBL/GenBank/DDBJ whole genome shotgun (WGS) entry which is preliminary data.</text>
</comment>
<reference evidence="1 2" key="1">
    <citation type="journal article" date="2006" name="Science">
        <title>The genome of black cottonwood, Populus trichocarpa (Torr. &amp; Gray).</title>
        <authorList>
            <person name="Tuskan G.A."/>
            <person name="Difazio S."/>
            <person name="Jansson S."/>
            <person name="Bohlmann J."/>
            <person name="Grigoriev I."/>
            <person name="Hellsten U."/>
            <person name="Putnam N."/>
            <person name="Ralph S."/>
            <person name="Rombauts S."/>
            <person name="Salamov A."/>
            <person name="Schein J."/>
            <person name="Sterck L."/>
            <person name="Aerts A."/>
            <person name="Bhalerao R.R."/>
            <person name="Bhalerao R.P."/>
            <person name="Blaudez D."/>
            <person name="Boerjan W."/>
            <person name="Brun A."/>
            <person name="Brunner A."/>
            <person name="Busov V."/>
            <person name="Campbell M."/>
            <person name="Carlson J."/>
            <person name="Chalot M."/>
            <person name="Chapman J."/>
            <person name="Chen G.L."/>
            <person name="Cooper D."/>
            <person name="Coutinho P.M."/>
            <person name="Couturier J."/>
            <person name="Covert S."/>
            <person name="Cronk Q."/>
            <person name="Cunningham R."/>
            <person name="Davis J."/>
            <person name="Degroeve S."/>
            <person name="Dejardin A."/>
            <person name="Depamphilis C."/>
            <person name="Detter J."/>
            <person name="Dirks B."/>
            <person name="Dubchak I."/>
            <person name="Duplessis S."/>
            <person name="Ehlting J."/>
            <person name="Ellis B."/>
            <person name="Gendler K."/>
            <person name="Goodstein D."/>
            <person name="Gribskov M."/>
            <person name="Grimwood J."/>
            <person name="Groover A."/>
            <person name="Gunter L."/>
            <person name="Hamberger B."/>
            <person name="Heinze B."/>
            <person name="Helariutta Y."/>
            <person name="Henrissat B."/>
            <person name="Holligan D."/>
            <person name="Holt R."/>
            <person name="Huang W."/>
            <person name="Islam-Faridi N."/>
            <person name="Jones S."/>
            <person name="Jones-Rhoades M."/>
            <person name="Jorgensen R."/>
            <person name="Joshi C."/>
            <person name="Kangasjarvi J."/>
            <person name="Karlsson J."/>
            <person name="Kelleher C."/>
            <person name="Kirkpatrick R."/>
            <person name="Kirst M."/>
            <person name="Kohler A."/>
            <person name="Kalluri U."/>
            <person name="Larimer F."/>
            <person name="Leebens-Mack J."/>
            <person name="Leple J.C."/>
            <person name="Locascio P."/>
            <person name="Lou Y."/>
            <person name="Lucas S."/>
            <person name="Martin F."/>
            <person name="Montanini B."/>
            <person name="Napoli C."/>
            <person name="Nelson D.R."/>
            <person name="Nelson C."/>
            <person name="Nieminen K."/>
            <person name="Nilsson O."/>
            <person name="Pereda V."/>
            <person name="Peter G."/>
            <person name="Philippe R."/>
            <person name="Pilate G."/>
            <person name="Poliakov A."/>
            <person name="Razumovskaya J."/>
            <person name="Richardson P."/>
            <person name="Rinaldi C."/>
            <person name="Ritland K."/>
            <person name="Rouze P."/>
            <person name="Ryaboy D."/>
            <person name="Schmutz J."/>
            <person name="Schrader J."/>
            <person name="Segerman B."/>
            <person name="Shin H."/>
            <person name="Siddiqui A."/>
            <person name="Sterky F."/>
            <person name="Terry A."/>
            <person name="Tsai C.J."/>
            <person name="Uberbacher E."/>
            <person name="Unneberg P."/>
            <person name="Vahala J."/>
            <person name="Wall K."/>
            <person name="Wessler S."/>
            <person name="Yang G."/>
            <person name="Yin T."/>
            <person name="Douglas C."/>
            <person name="Marra M."/>
            <person name="Sandberg G."/>
            <person name="Van de Peer Y."/>
            <person name="Rokhsar D."/>
        </authorList>
    </citation>
    <scope>NUCLEOTIDE SEQUENCE [LARGE SCALE GENOMIC DNA]</scope>
    <source>
        <strain evidence="2">cv. Nisqually</strain>
    </source>
</reference>
<dbReference type="EMBL" id="CM009305">
    <property type="protein sequence ID" value="KAI9380517.1"/>
    <property type="molecule type" value="Genomic_DNA"/>
</dbReference>
<accession>A0ACC0RUK1</accession>
<evidence type="ECO:0000313" key="2">
    <source>
        <dbReference type="Proteomes" id="UP000006729"/>
    </source>
</evidence>
<name>A0ACC0RUK1_POPTR</name>
<sequence length="110" mass="12300">MILFCTGKPNLTSTVVFLWYFNPDIPEILPYNHHNHNSCQCNQLAVINTLPLQAKRQLLFEDETPPQSSESVAAANPLTESKSLDCGPSTILETRGTPSKHHRPSELDQD</sequence>
<gene>
    <name evidence="1" type="ORF">POPTR_016G107750v4</name>
</gene>
<proteinExistence type="predicted"/>
<organism evidence="1 2">
    <name type="scientific">Populus trichocarpa</name>
    <name type="common">Western balsam poplar</name>
    <name type="synonym">Populus balsamifera subsp. trichocarpa</name>
    <dbReference type="NCBI Taxonomy" id="3694"/>
    <lineage>
        <taxon>Eukaryota</taxon>
        <taxon>Viridiplantae</taxon>
        <taxon>Streptophyta</taxon>
        <taxon>Embryophyta</taxon>
        <taxon>Tracheophyta</taxon>
        <taxon>Spermatophyta</taxon>
        <taxon>Magnoliopsida</taxon>
        <taxon>eudicotyledons</taxon>
        <taxon>Gunneridae</taxon>
        <taxon>Pentapetalae</taxon>
        <taxon>rosids</taxon>
        <taxon>fabids</taxon>
        <taxon>Malpighiales</taxon>
        <taxon>Salicaceae</taxon>
        <taxon>Saliceae</taxon>
        <taxon>Populus</taxon>
    </lineage>
</organism>
<evidence type="ECO:0000313" key="1">
    <source>
        <dbReference type="EMBL" id="KAI9380517.1"/>
    </source>
</evidence>
<dbReference type="Proteomes" id="UP000006729">
    <property type="component" value="Chromosome 16"/>
</dbReference>